<feature type="transmembrane region" description="Helical" evidence="3">
    <location>
        <begin position="21"/>
        <end position="36"/>
    </location>
</feature>
<dbReference type="PANTHER" id="PTHR44943">
    <property type="entry name" value="CELLULOSE SYNTHASE OPERON PROTEIN C"/>
    <property type="match status" value="1"/>
</dbReference>
<keyword evidence="3" id="KW-0472">Membrane</keyword>
<name>A0A382V454_9ZZZZ</name>
<dbReference type="PANTHER" id="PTHR44943:SF8">
    <property type="entry name" value="TPR REPEAT-CONTAINING PROTEIN MJ0263"/>
    <property type="match status" value="1"/>
</dbReference>
<evidence type="ECO:0000313" key="4">
    <source>
        <dbReference type="EMBL" id="SVD41273.1"/>
    </source>
</evidence>
<evidence type="ECO:0000256" key="3">
    <source>
        <dbReference type="SAM" id="Phobius"/>
    </source>
</evidence>
<proteinExistence type="predicted"/>
<feature type="non-terminal residue" evidence="4">
    <location>
        <position position="218"/>
    </location>
</feature>
<dbReference type="InterPro" id="IPR011990">
    <property type="entry name" value="TPR-like_helical_dom_sf"/>
</dbReference>
<protein>
    <submittedName>
        <fullName evidence="4">Uncharacterized protein</fullName>
    </submittedName>
</protein>
<gene>
    <name evidence="4" type="ORF">METZ01_LOCUS394127</name>
</gene>
<keyword evidence="2" id="KW-0802">TPR repeat</keyword>
<sequence>MHLQRGKFTFKKKKRDRYGRITIYLELILIGLYIIRQRQTEVISAPFVPTPTATRSAISFVQEAEAYFSSGKISEAIESYKLATTADNTIADYWIELARLQVYDNNPSQALVSADTAIALDEENSMGHAVRALALDWLQEFDDATMSAVRAIQLDGKNALAHAYYAEILTDTSRFAQAGDEARLAISLNPNSMDVHRVYGQYLESVGAYEDAIIEYQT</sequence>
<organism evidence="4">
    <name type="scientific">marine metagenome</name>
    <dbReference type="NCBI Taxonomy" id="408172"/>
    <lineage>
        <taxon>unclassified sequences</taxon>
        <taxon>metagenomes</taxon>
        <taxon>ecological metagenomes</taxon>
    </lineage>
</organism>
<evidence type="ECO:0000256" key="2">
    <source>
        <dbReference type="ARBA" id="ARBA00022803"/>
    </source>
</evidence>
<reference evidence="4" key="1">
    <citation type="submission" date="2018-05" db="EMBL/GenBank/DDBJ databases">
        <authorList>
            <person name="Lanie J.A."/>
            <person name="Ng W.-L."/>
            <person name="Kazmierczak K.M."/>
            <person name="Andrzejewski T.M."/>
            <person name="Davidsen T.M."/>
            <person name="Wayne K.J."/>
            <person name="Tettelin H."/>
            <person name="Glass J.I."/>
            <person name="Rusch D."/>
            <person name="Podicherti R."/>
            <person name="Tsui H.-C.T."/>
            <person name="Winkler M.E."/>
        </authorList>
    </citation>
    <scope>NUCLEOTIDE SEQUENCE</scope>
</reference>
<dbReference type="SMART" id="SM00028">
    <property type="entry name" value="TPR"/>
    <property type="match status" value="3"/>
</dbReference>
<keyword evidence="3" id="KW-0812">Transmembrane</keyword>
<accession>A0A382V454</accession>
<dbReference type="AlphaFoldDB" id="A0A382V454"/>
<keyword evidence="3" id="KW-1133">Transmembrane helix</keyword>
<dbReference type="EMBL" id="UINC01149047">
    <property type="protein sequence ID" value="SVD41273.1"/>
    <property type="molecule type" value="Genomic_DNA"/>
</dbReference>
<dbReference type="InterPro" id="IPR019734">
    <property type="entry name" value="TPR_rpt"/>
</dbReference>
<dbReference type="SUPFAM" id="SSF48452">
    <property type="entry name" value="TPR-like"/>
    <property type="match status" value="1"/>
</dbReference>
<evidence type="ECO:0000256" key="1">
    <source>
        <dbReference type="ARBA" id="ARBA00022737"/>
    </source>
</evidence>
<dbReference type="Gene3D" id="1.25.40.10">
    <property type="entry name" value="Tetratricopeptide repeat domain"/>
    <property type="match status" value="1"/>
</dbReference>
<dbReference type="InterPro" id="IPR051685">
    <property type="entry name" value="Ycf3/AcsC/BcsC/TPR_MFPF"/>
</dbReference>
<keyword evidence="1" id="KW-0677">Repeat</keyword>